<evidence type="ECO:0000313" key="2">
    <source>
        <dbReference type="EMBL" id="KIA64592.1"/>
    </source>
</evidence>
<dbReference type="Gene3D" id="1.10.260.40">
    <property type="entry name" value="lambda repressor-like DNA-binding domains"/>
    <property type="match status" value="1"/>
</dbReference>
<accession>A0ABR4ZHM8</accession>
<sequence length="296" mass="32682">MWRTHPTVPTTTYPEAMVSGELGAFLRARRAQRAPEDAGVLYSGRRKVTGLRREEVAVLAGMNADYYTRLEQGRETHPSPQVLDALCRALDLDSDAREHLFRLAGATPDGAPPPVPQTVSPDLRQLMDGYPHTPAFVLNPILDVLATNTLADALFSPFRAVDNLARMTFLDPAGQQFYARWDWTAQATVANLRVAAGHNPHDPALRRLVAELSEDSMHFRALWDTHQVRGKTREPKHLVHPEVGPLTLTYQSFDVRSAPGQQLVIYHAEPATPSAHALALLSSLHAPAQHAHTVDT</sequence>
<comment type="caution">
    <text evidence="2">The sequence shown here is derived from an EMBL/GenBank/DDBJ whole genome shotgun (WGS) entry which is preliminary data.</text>
</comment>
<reference evidence="2 3" key="1">
    <citation type="journal article" date="2014" name="Int. J. Syst. Evol. Microbiol.">
        <title>Nocardia vulneris sp. nov., isolated from wounds of human patients in North America.</title>
        <authorList>
            <person name="Lasker B.A."/>
            <person name="Bell M."/>
            <person name="Klenk H.P."/>
            <person name="Sproer C."/>
            <person name="Schumann C."/>
            <person name="Schumann P."/>
            <person name="Brown J.M."/>
        </authorList>
    </citation>
    <scope>NUCLEOTIDE SEQUENCE [LARGE SCALE GENOMIC DNA]</scope>
    <source>
        <strain evidence="2 3">W9851</strain>
    </source>
</reference>
<dbReference type="PROSITE" id="PS50943">
    <property type="entry name" value="HTH_CROC1"/>
    <property type="match status" value="1"/>
</dbReference>
<dbReference type="CDD" id="cd00093">
    <property type="entry name" value="HTH_XRE"/>
    <property type="match status" value="1"/>
</dbReference>
<evidence type="ECO:0000313" key="3">
    <source>
        <dbReference type="Proteomes" id="UP000031364"/>
    </source>
</evidence>
<feature type="domain" description="HTH cro/C1-type" evidence="1">
    <location>
        <begin position="46"/>
        <end position="97"/>
    </location>
</feature>
<name>A0ABR4ZHM8_9NOCA</name>
<gene>
    <name evidence="2" type="ORF">FG87_11915</name>
</gene>
<evidence type="ECO:0000259" key="1">
    <source>
        <dbReference type="PROSITE" id="PS50943"/>
    </source>
</evidence>
<dbReference type="InterPro" id="IPR001387">
    <property type="entry name" value="Cro/C1-type_HTH"/>
</dbReference>
<dbReference type="PANTHER" id="PTHR35010:SF2">
    <property type="entry name" value="BLL4672 PROTEIN"/>
    <property type="match status" value="1"/>
</dbReference>
<dbReference type="SMART" id="SM00530">
    <property type="entry name" value="HTH_XRE"/>
    <property type="match status" value="1"/>
</dbReference>
<dbReference type="Pfam" id="PF17765">
    <property type="entry name" value="MLTR_LBD"/>
    <property type="match status" value="1"/>
</dbReference>
<dbReference type="EMBL" id="JNFP01000012">
    <property type="protein sequence ID" value="KIA64592.1"/>
    <property type="molecule type" value="Genomic_DNA"/>
</dbReference>
<keyword evidence="3" id="KW-1185">Reference proteome</keyword>
<dbReference type="Proteomes" id="UP000031364">
    <property type="component" value="Unassembled WGS sequence"/>
</dbReference>
<dbReference type="Gene3D" id="3.30.450.180">
    <property type="match status" value="1"/>
</dbReference>
<protein>
    <submittedName>
        <fullName evidence="2">XRE family transcriptional regulator</fullName>
    </submittedName>
</protein>
<organism evidence="2 3">
    <name type="scientific">Nocardia vulneris</name>
    <dbReference type="NCBI Taxonomy" id="1141657"/>
    <lineage>
        <taxon>Bacteria</taxon>
        <taxon>Bacillati</taxon>
        <taxon>Actinomycetota</taxon>
        <taxon>Actinomycetes</taxon>
        <taxon>Mycobacteriales</taxon>
        <taxon>Nocardiaceae</taxon>
        <taxon>Nocardia</taxon>
    </lineage>
</organism>
<proteinExistence type="predicted"/>
<dbReference type="InterPro" id="IPR010982">
    <property type="entry name" value="Lambda_DNA-bd_dom_sf"/>
</dbReference>
<dbReference type="PANTHER" id="PTHR35010">
    <property type="entry name" value="BLL4672 PROTEIN-RELATED"/>
    <property type="match status" value="1"/>
</dbReference>
<dbReference type="Pfam" id="PF13560">
    <property type="entry name" value="HTH_31"/>
    <property type="match status" value="1"/>
</dbReference>
<dbReference type="InterPro" id="IPR041413">
    <property type="entry name" value="MLTR_LBD"/>
</dbReference>
<dbReference type="SUPFAM" id="SSF47413">
    <property type="entry name" value="lambda repressor-like DNA-binding domains"/>
    <property type="match status" value="1"/>
</dbReference>